<dbReference type="EMBL" id="BLPG01000001">
    <property type="protein sequence ID" value="GFJ92331.1"/>
    <property type="molecule type" value="Genomic_DNA"/>
</dbReference>
<reference evidence="1 2" key="2">
    <citation type="submission" date="2020-03" db="EMBL/GenBank/DDBJ databases">
        <authorList>
            <person name="Ichikawa N."/>
            <person name="Kimura A."/>
            <person name="Kitahashi Y."/>
            <person name="Uohara A."/>
        </authorList>
    </citation>
    <scope>NUCLEOTIDE SEQUENCE [LARGE SCALE GENOMIC DNA]</scope>
    <source>
        <strain evidence="1 2">NBRC 108638</strain>
    </source>
</reference>
<dbReference type="Proteomes" id="UP000482960">
    <property type="component" value="Unassembled WGS sequence"/>
</dbReference>
<name>A0A6V8LC31_9ACTN</name>
<reference evidence="1 2" key="1">
    <citation type="submission" date="2020-03" db="EMBL/GenBank/DDBJ databases">
        <title>Whole genome shotgun sequence of Phytohabitans rumicis NBRC 108638.</title>
        <authorList>
            <person name="Komaki H."/>
            <person name="Tamura T."/>
        </authorList>
    </citation>
    <scope>NUCLEOTIDE SEQUENCE [LARGE SCALE GENOMIC DNA]</scope>
    <source>
        <strain evidence="1 2">NBRC 108638</strain>
    </source>
</reference>
<organism evidence="1 2">
    <name type="scientific">Phytohabitans rumicis</name>
    <dbReference type="NCBI Taxonomy" id="1076125"/>
    <lineage>
        <taxon>Bacteria</taxon>
        <taxon>Bacillati</taxon>
        <taxon>Actinomycetota</taxon>
        <taxon>Actinomycetes</taxon>
        <taxon>Micromonosporales</taxon>
        <taxon>Micromonosporaceae</taxon>
    </lineage>
</organism>
<gene>
    <name evidence="1" type="ORF">Prum_059730</name>
</gene>
<accession>A0A6V8LC31</accession>
<dbReference type="Pfam" id="PF11253">
    <property type="entry name" value="DUF3052"/>
    <property type="match status" value="1"/>
</dbReference>
<proteinExistence type="predicted"/>
<dbReference type="AlphaFoldDB" id="A0A6V8LC31"/>
<sequence>MDYALSAFDAGSVEMRRHATVSATAGQAADGVRSLADRFGIEPGMVVMEMGYDEDVDQDLRDALTDRCGELVDEDTDEVVDAVLVWYRDGDGDLFELLVETLTPLADNGVVWLLTPKAGRPGHVEPSEISEVAPTAGLQQTSTLNAGKDWSAARLVTPRAARSKK</sequence>
<evidence type="ECO:0008006" key="3">
    <source>
        <dbReference type="Google" id="ProtNLM"/>
    </source>
</evidence>
<comment type="caution">
    <text evidence="1">The sequence shown here is derived from an EMBL/GenBank/DDBJ whole genome shotgun (WGS) entry which is preliminary data.</text>
</comment>
<keyword evidence="2" id="KW-1185">Reference proteome</keyword>
<evidence type="ECO:0000313" key="2">
    <source>
        <dbReference type="Proteomes" id="UP000482960"/>
    </source>
</evidence>
<evidence type="ECO:0000313" key="1">
    <source>
        <dbReference type="EMBL" id="GFJ92331.1"/>
    </source>
</evidence>
<dbReference type="InterPro" id="IPR021412">
    <property type="entry name" value="DUF3052"/>
</dbReference>
<protein>
    <recommendedName>
        <fullName evidence="3">DUF3052 domain-containing protein</fullName>
    </recommendedName>
</protein>